<dbReference type="SUPFAM" id="SSF51735">
    <property type="entry name" value="NAD(P)-binding Rossmann-fold domains"/>
    <property type="match status" value="1"/>
</dbReference>
<reference evidence="1 2" key="1">
    <citation type="submission" date="2023-10" db="EMBL/GenBank/DDBJ databases">
        <title>Complete genome sequence of a Sphingomonadaceae bacterium.</title>
        <authorList>
            <person name="Yan C."/>
        </authorList>
    </citation>
    <scope>NUCLEOTIDE SEQUENCE [LARGE SCALE GENOMIC DNA]</scope>
    <source>
        <strain evidence="1 2">SCSIO 66989</strain>
    </source>
</reference>
<dbReference type="RefSeq" id="WP_317080303.1">
    <property type="nucleotide sequence ID" value="NZ_CP136594.1"/>
</dbReference>
<protein>
    <submittedName>
        <fullName evidence="1">SDR family NAD(P)-dependent oxidoreductase</fullName>
    </submittedName>
</protein>
<organism evidence="1 2">
    <name type="scientific">Alterisphingorhabdus coralli</name>
    <dbReference type="NCBI Taxonomy" id="3071408"/>
    <lineage>
        <taxon>Bacteria</taxon>
        <taxon>Pseudomonadati</taxon>
        <taxon>Pseudomonadota</taxon>
        <taxon>Alphaproteobacteria</taxon>
        <taxon>Sphingomonadales</taxon>
        <taxon>Sphingomonadaceae</taxon>
        <taxon>Alterisphingorhabdus (ex Yan et al. 2024)</taxon>
    </lineage>
</organism>
<dbReference type="GO" id="GO:0016491">
    <property type="term" value="F:oxidoreductase activity"/>
    <property type="evidence" value="ECO:0007669"/>
    <property type="project" value="TreeGrafter"/>
</dbReference>
<dbReference type="InterPro" id="IPR036291">
    <property type="entry name" value="NAD(P)-bd_dom_sf"/>
</dbReference>
<name>A0AA97I055_9SPHN</name>
<evidence type="ECO:0000313" key="1">
    <source>
        <dbReference type="EMBL" id="WOE74073.1"/>
    </source>
</evidence>
<dbReference type="PANTHER" id="PTHR43544">
    <property type="entry name" value="SHORT-CHAIN DEHYDROGENASE/REDUCTASE"/>
    <property type="match status" value="1"/>
</dbReference>
<accession>A0AA97I055</accession>
<gene>
    <name evidence="1" type="ORF">RB602_09405</name>
</gene>
<keyword evidence="2" id="KW-1185">Reference proteome</keyword>
<dbReference type="PANTHER" id="PTHR43544:SF12">
    <property type="entry name" value="NAD(P)-BINDING ROSSMANN-FOLD SUPERFAMILY PROTEIN"/>
    <property type="match status" value="1"/>
</dbReference>
<dbReference type="InterPro" id="IPR002347">
    <property type="entry name" value="SDR_fam"/>
</dbReference>
<dbReference type="KEGG" id="acoa:RB602_09405"/>
<evidence type="ECO:0000313" key="2">
    <source>
        <dbReference type="Proteomes" id="UP001302429"/>
    </source>
</evidence>
<dbReference type="GO" id="GO:0005737">
    <property type="term" value="C:cytoplasm"/>
    <property type="evidence" value="ECO:0007669"/>
    <property type="project" value="TreeGrafter"/>
</dbReference>
<dbReference type="PRINTS" id="PR00081">
    <property type="entry name" value="GDHRDH"/>
</dbReference>
<dbReference type="Pfam" id="PF00106">
    <property type="entry name" value="adh_short"/>
    <property type="match status" value="1"/>
</dbReference>
<sequence>MTSSRQAAVIIGANGGIGGALADALDDEGAFATVHRLARSAHGDAHIDLQDEASIEAAAKRIEALEMPVTLIICASGLLHDGGKQPEKALRDLDADWLMQNYAVNAIGPALVAKHFLPLMPRKERCVFAAISARVGSISDNRLGGWHGYRASKAALNMLIRNIAIEWSRRNERSIAVALHPGTVDTALSTPFQGNVQPGKLFSPERAAMQLLDVLDELRPVDTGKLFAWDGQEITP</sequence>
<proteinExistence type="predicted"/>
<dbReference type="AlphaFoldDB" id="A0AA97I055"/>
<dbReference type="Proteomes" id="UP001302429">
    <property type="component" value="Chromosome"/>
</dbReference>
<dbReference type="InterPro" id="IPR051468">
    <property type="entry name" value="Fungal_SecMetab_SDRs"/>
</dbReference>
<dbReference type="EMBL" id="CP136594">
    <property type="protein sequence ID" value="WOE74073.1"/>
    <property type="molecule type" value="Genomic_DNA"/>
</dbReference>
<dbReference type="Gene3D" id="3.40.50.720">
    <property type="entry name" value="NAD(P)-binding Rossmann-like Domain"/>
    <property type="match status" value="1"/>
</dbReference>